<dbReference type="AlphaFoldDB" id="A0A1A6A9H1"/>
<feature type="compositionally biased region" description="Low complexity" evidence="1">
    <location>
        <begin position="366"/>
        <end position="384"/>
    </location>
</feature>
<dbReference type="Proteomes" id="UP000078595">
    <property type="component" value="Chromosome 3"/>
</dbReference>
<feature type="region of interest" description="Disordered" evidence="1">
    <location>
        <begin position="117"/>
        <end position="392"/>
    </location>
</feature>
<organism evidence="2">
    <name type="scientific">Kwoniella dejecticola CBS 10117</name>
    <dbReference type="NCBI Taxonomy" id="1296121"/>
    <lineage>
        <taxon>Eukaryota</taxon>
        <taxon>Fungi</taxon>
        <taxon>Dikarya</taxon>
        <taxon>Basidiomycota</taxon>
        <taxon>Agaricomycotina</taxon>
        <taxon>Tremellomycetes</taxon>
        <taxon>Tremellales</taxon>
        <taxon>Cryptococcaceae</taxon>
        <taxon>Kwoniella</taxon>
    </lineage>
</organism>
<dbReference type="EMBL" id="KI894029">
    <property type="protein sequence ID" value="OBR86710.1"/>
    <property type="molecule type" value="Genomic_DNA"/>
</dbReference>
<sequence>MPYISNETLIGAALLVVLAFGYQYLPIASNPSATAQAHQGAQSKSSKKRNKKKAAKFQPGPSHGHRESDSIALGQQPEKSTPKTAQHGHDKGIKGVSNAQADKIALGEVDSDLKEEITQGKEKGKTQQKKKLLAEKLLPKEPKTKVDDMLAPEDRPGQIARVMKVTSSKPSTSTSTAKVHPSASMNANSDGLAQQEETNPDSASNSDSGSDLGQNGDDAEAEARKIPKFENDYVDVSDPEISQSMAKAKGKANDGWDVVTSKKKKPSTINISSSNGNSNSNSRYSNPFSSLSTSLPLPPGAASRQQKKNAKKAEGKKLAREAEEVERQRRLALHRKDLERERINELYAAKQSNPNRGKALGGGGSRNASSNTGSGAGTGKATLTENGKLVWD</sequence>
<dbReference type="RefSeq" id="XP_018264552.1">
    <property type="nucleotide sequence ID" value="XM_018406058.1"/>
</dbReference>
<gene>
    <name evidence="2" type="ORF">I303_02722</name>
    <name evidence="3" type="ORF">I303_102707</name>
</gene>
<evidence type="ECO:0000313" key="4">
    <source>
        <dbReference type="Proteomes" id="UP000078595"/>
    </source>
</evidence>
<proteinExistence type="predicted"/>
<reference evidence="2" key="1">
    <citation type="submission" date="2013-07" db="EMBL/GenBank/DDBJ databases">
        <title>The Genome Sequence of Cryptococcus dejecticola CBS10117.</title>
        <authorList>
            <consortium name="The Broad Institute Genome Sequencing Platform"/>
            <person name="Cuomo C."/>
            <person name="Litvintseva A."/>
            <person name="Chen Y."/>
            <person name="Heitman J."/>
            <person name="Sun S."/>
            <person name="Springer D."/>
            <person name="Dromer F."/>
            <person name="Young S.K."/>
            <person name="Zeng Q."/>
            <person name="Gargeya S."/>
            <person name="Fitzgerald M."/>
            <person name="Abouelleil A."/>
            <person name="Alvarado L."/>
            <person name="Berlin A.M."/>
            <person name="Chapman S.B."/>
            <person name="Dewar J."/>
            <person name="Goldberg J."/>
            <person name="Griggs A."/>
            <person name="Gujja S."/>
            <person name="Hansen M."/>
            <person name="Howarth C."/>
            <person name="Imamovic A."/>
            <person name="Larimer J."/>
            <person name="McCowan C."/>
            <person name="Murphy C."/>
            <person name="Pearson M."/>
            <person name="Priest M."/>
            <person name="Roberts A."/>
            <person name="Saif S."/>
            <person name="Shea T."/>
            <person name="Sykes S."/>
            <person name="Wortman J."/>
            <person name="Nusbaum C."/>
            <person name="Birren B."/>
        </authorList>
    </citation>
    <scope>NUCLEOTIDE SEQUENCE [LARGE SCALE GENOMIC DNA]</scope>
    <source>
        <strain evidence="2">CBS 10117</strain>
    </source>
</reference>
<feature type="compositionally biased region" description="Low complexity" evidence="1">
    <location>
        <begin position="166"/>
        <end position="176"/>
    </location>
</feature>
<accession>A0A1A6A9H1</accession>
<reference evidence="3" key="2">
    <citation type="submission" date="2013-07" db="EMBL/GenBank/DDBJ databases">
        <authorList>
            <consortium name="The Broad Institute Genome Sequencing Platform"/>
            <person name="Cuomo C."/>
            <person name="Litvintseva A."/>
            <person name="Chen Y."/>
            <person name="Heitman J."/>
            <person name="Sun S."/>
            <person name="Springer D."/>
            <person name="Dromer F."/>
            <person name="Young S.K."/>
            <person name="Zeng Q."/>
            <person name="Gargeya S."/>
            <person name="Fitzgerald M."/>
            <person name="Abouelleil A."/>
            <person name="Alvarado L."/>
            <person name="Berlin A.M."/>
            <person name="Chapman S.B."/>
            <person name="Dewar J."/>
            <person name="Goldberg J."/>
            <person name="Griggs A."/>
            <person name="Gujja S."/>
            <person name="Hansen M."/>
            <person name="Howarth C."/>
            <person name="Imamovic A."/>
            <person name="Larimer J."/>
            <person name="McCowan C."/>
            <person name="Murphy C."/>
            <person name="Pearson M."/>
            <person name="Priest M."/>
            <person name="Roberts A."/>
            <person name="Saif S."/>
            <person name="Shea T."/>
            <person name="Sykes S."/>
            <person name="Wortman J."/>
            <person name="Nusbaum C."/>
            <person name="Birren B."/>
        </authorList>
    </citation>
    <scope>NUCLEOTIDE SEQUENCE</scope>
    <source>
        <strain evidence="3">CBS 10117</strain>
    </source>
</reference>
<feature type="compositionally biased region" description="Basic and acidic residues" evidence="1">
    <location>
        <begin position="221"/>
        <end position="231"/>
    </location>
</feature>
<feature type="compositionally biased region" description="Polar residues" evidence="1">
    <location>
        <begin position="183"/>
        <end position="213"/>
    </location>
</feature>
<feature type="compositionally biased region" description="Basic and acidic residues" evidence="1">
    <location>
        <begin position="132"/>
        <end position="156"/>
    </location>
</feature>
<protein>
    <submittedName>
        <fullName evidence="2">Uncharacterized protein</fullName>
    </submittedName>
</protein>
<keyword evidence="4" id="KW-1185">Reference proteome</keyword>
<evidence type="ECO:0000256" key="1">
    <source>
        <dbReference type="SAM" id="MobiDB-lite"/>
    </source>
</evidence>
<dbReference type="OrthoDB" id="2564465at2759"/>
<dbReference type="VEuPathDB" id="FungiDB:I303_02722"/>
<feature type="compositionally biased region" description="Low complexity" evidence="1">
    <location>
        <begin position="267"/>
        <end position="295"/>
    </location>
</feature>
<evidence type="ECO:0000313" key="3">
    <source>
        <dbReference type="EMBL" id="WWC60143.1"/>
    </source>
</evidence>
<reference evidence="3" key="3">
    <citation type="submission" date="2024-02" db="EMBL/GenBank/DDBJ databases">
        <title>Comparative genomics of Cryptococcus and Kwoniella reveals pathogenesis evolution and contrasting modes of karyotype evolution via chromosome fusion or intercentromeric recombination.</title>
        <authorList>
            <person name="Coelho M.A."/>
            <person name="David-Palma M."/>
            <person name="Shea T."/>
            <person name="Bowers K."/>
            <person name="McGinley-Smith S."/>
            <person name="Mohammad A.W."/>
            <person name="Gnirke A."/>
            <person name="Yurkov A.M."/>
            <person name="Nowrousian M."/>
            <person name="Sun S."/>
            <person name="Cuomo C.A."/>
            <person name="Heitman J."/>
        </authorList>
    </citation>
    <scope>NUCLEOTIDE SEQUENCE</scope>
    <source>
        <strain evidence="3">CBS 10117</strain>
    </source>
</reference>
<name>A0A1A6A9H1_9TREE</name>
<feature type="compositionally biased region" description="Basic and acidic residues" evidence="1">
    <location>
        <begin position="311"/>
        <end position="344"/>
    </location>
</feature>
<dbReference type="EMBL" id="CP144532">
    <property type="protein sequence ID" value="WWC60143.1"/>
    <property type="molecule type" value="Genomic_DNA"/>
</dbReference>
<feature type="compositionally biased region" description="Basic residues" evidence="1">
    <location>
        <begin position="45"/>
        <end position="55"/>
    </location>
</feature>
<feature type="region of interest" description="Disordered" evidence="1">
    <location>
        <begin position="36"/>
        <end position="99"/>
    </location>
</feature>
<evidence type="ECO:0000313" key="2">
    <source>
        <dbReference type="EMBL" id="OBR86710.1"/>
    </source>
</evidence>
<dbReference type="GeneID" id="28966421"/>
<dbReference type="KEGG" id="kdj:28966421"/>